<dbReference type="Proteomes" id="UP000028569">
    <property type="component" value="Chromosome"/>
</dbReference>
<keyword evidence="2" id="KW-1133">Transmembrane helix</keyword>
<keyword evidence="2" id="KW-0812">Transmembrane</keyword>
<feature type="region of interest" description="Disordered" evidence="1">
    <location>
        <begin position="229"/>
        <end position="264"/>
    </location>
</feature>
<accession>A0A087VV24</accession>
<evidence type="ECO:0000313" key="4">
    <source>
        <dbReference type="EMBL" id="AIC92138.1"/>
    </source>
</evidence>
<feature type="domain" description="VWFA" evidence="3">
    <location>
        <begin position="82"/>
        <end position="282"/>
    </location>
</feature>
<keyword evidence="2" id="KW-0472">Membrane</keyword>
<evidence type="ECO:0000256" key="2">
    <source>
        <dbReference type="SAM" id="Phobius"/>
    </source>
</evidence>
<evidence type="ECO:0000256" key="1">
    <source>
        <dbReference type="SAM" id="MobiDB-lite"/>
    </source>
</evidence>
<dbReference type="AlphaFoldDB" id="A0A087VV24"/>
<gene>
    <name evidence="4" type="ORF">BINDI_0871</name>
</gene>
<sequence>MNILNGLTLSPSLGWVGGGILASALVILAISIPIAHHRARGHTDAGTLSMVRRTAMVLVLALMVLTPSSVSQTTNRAINATDVYIAVDVTGSMSVKDAAYGDHTGISRLEAARLAVADLTSAYPDASFAALRFGASGTLDLPLTPDDRAVGNWARGLRTEPTSQSTGSNLDAPLDQLVLSMKETREHHPDDRILLYLITDGEQTSNHSRRSFSALRAYLDDAFVLGTGSSEGGRIPVSPDSLGTDEENPPTEADQWVNDPQTGQPGISVMDEKNLKALADEMSGSYEHLGQGRTLDSGNTAKASKRYRVTTVTKTRQHVTPLVWPLTLVEAALLIWELADWIRTSRRLL</sequence>
<organism evidence="4 5">
    <name type="scientific">Bifidobacterium [indicum] DSM 20214 = LMG 11587</name>
    <dbReference type="NCBI Taxonomy" id="1341694"/>
    <lineage>
        <taxon>Bacteria</taxon>
        <taxon>Bacillati</taxon>
        <taxon>Actinomycetota</taxon>
        <taxon>Actinomycetes</taxon>
        <taxon>Bifidobacteriales</taxon>
        <taxon>Bifidobacteriaceae</taxon>
        <taxon>Bifidobacterium</taxon>
    </lineage>
</organism>
<dbReference type="Pfam" id="PF13519">
    <property type="entry name" value="VWA_2"/>
    <property type="match status" value="1"/>
</dbReference>
<feature type="transmembrane region" description="Helical" evidence="2">
    <location>
        <begin position="12"/>
        <end position="34"/>
    </location>
</feature>
<dbReference type="PROSITE" id="PS50234">
    <property type="entry name" value="VWFA"/>
    <property type="match status" value="1"/>
</dbReference>
<evidence type="ECO:0000259" key="3">
    <source>
        <dbReference type="PROSITE" id="PS50234"/>
    </source>
</evidence>
<dbReference type="SUPFAM" id="SSF53300">
    <property type="entry name" value="vWA-like"/>
    <property type="match status" value="1"/>
</dbReference>
<reference evidence="4 5" key="1">
    <citation type="journal article" date="2014" name="Appl. Environ. Microbiol.">
        <title>Genomic encyclopedia of type strains of the genus Bifidobacterium.</title>
        <authorList>
            <person name="Milani C."/>
            <person name="Lugli G.A."/>
            <person name="Duranti S."/>
            <person name="Turroni F."/>
            <person name="Bottacini F."/>
            <person name="Mangifesta M."/>
            <person name="Sanchez B."/>
            <person name="Viappiani A."/>
            <person name="Mancabelli L."/>
            <person name="Taminiau B."/>
            <person name="Delcenserie V."/>
            <person name="Barrangou R."/>
            <person name="Margolles A."/>
            <person name="van Sinderen D."/>
            <person name="Ventura M."/>
        </authorList>
    </citation>
    <scope>NUCLEOTIDE SEQUENCE [LARGE SCALE GENOMIC DNA]</scope>
    <source>
        <strain evidence="4 5">LMG 11587</strain>
    </source>
</reference>
<dbReference type="KEGG" id="bii:BINDI_0871"/>
<dbReference type="EMBL" id="CP006018">
    <property type="protein sequence ID" value="AIC92138.1"/>
    <property type="molecule type" value="Genomic_DNA"/>
</dbReference>
<evidence type="ECO:0000313" key="5">
    <source>
        <dbReference type="Proteomes" id="UP000028569"/>
    </source>
</evidence>
<protein>
    <submittedName>
        <fullName evidence="4">von Willebrand factor, type A</fullName>
    </submittedName>
</protein>
<dbReference type="InterPro" id="IPR002035">
    <property type="entry name" value="VWF_A"/>
</dbReference>
<dbReference type="CDD" id="cd00198">
    <property type="entry name" value="vWFA"/>
    <property type="match status" value="1"/>
</dbReference>
<feature type="transmembrane region" description="Helical" evidence="2">
    <location>
        <begin position="54"/>
        <end position="70"/>
    </location>
</feature>
<name>A0A087VV24_9BIFI</name>
<dbReference type="Gene3D" id="3.40.50.410">
    <property type="entry name" value="von Willebrand factor, type A domain"/>
    <property type="match status" value="1"/>
</dbReference>
<dbReference type="HOGENOM" id="CLU_069615_2_0_11"/>
<proteinExistence type="predicted"/>
<keyword evidence="5" id="KW-1185">Reference proteome</keyword>
<dbReference type="InterPro" id="IPR036465">
    <property type="entry name" value="vWFA_dom_sf"/>
</dbReference>